<proteinExistence type="predicted"/>
<protein>
    <submittedName>
        <fullName evidence="1">Uncharacterized protein</fullName>
    </submittedName>
</protein>
<name>A0A644VWQ0_9ZZZZ</name>
<dbReference type="EMBL" id="VSSQ01000480">
    <property type="protein sequence ID" value="MPL95746.1"/>
    <property type="molecule type" value="Genomic_DNA"/>
</dbReference>
<sequence>MKQTPEFDKIQQQMKKGVITLDGFLGDDTRNLVDIIASDSMTVNRLNTTCKAIADRMEYFKNLGLTGLGEFISVDDTFDVKVDSVRGLLPSPFGGKGMYGKINTTVVNKKTGRSVVYTDLHIHFIADHCFFEGKGSPFRLEPEDLVTVLEVGEVEQ</sequence>
<dbReference type="AlphaFoldDB" id="A0A644VWQ0"/>
<gene>
    <name evidence="1" type="ORF">SDC9_41918</name>
</gene>
<accession>A0A644VWQ0</accession>
<organism evidence="1">
    <name type="scientific">bioreactor metagenome</name>
    <dbReference type="NCBI Taxonomy" id="1076179"/>
    <lineage>
        <taxon>unclassified sequences</taxon>
        <taxon>metagenomes</taxon>
        <taxon>ecological metagenomes</taxon>
    </lineage>
</organism>
<comment type="caution">
    <text evidence="1">The sequence shown here is derived from an EMBL/GenBank/DDBJ whole genome shotgun (WGS) entry which is preliminary data.</text>
</comment>
<evidence type="ECO:0000313" key="1">
    <source>
        <dbReference type="EMBL" id="MPL95746.1"/>
    </source>
</evidence>
<reference evidence="1" key="1">
    <citation type="submission" date="2019-08" db="EMBL/GenBank/DDBJ databases">
        <authorList>
            <person name="Kucharzyk K."/>
            <person name="Murdoch R.W."/>
            <person name="Higgins S."/>
            <person name="Loffler F."/>
        </authorList>
    </citation>
    <scope>NUCLEOTIDE SEQUENCE</scope>
</reference>